<dbReference type="RefSeq" id="WP_027291213.1">
    <property type="nucleotide sequence ID" value="NZ_UGVL01000001.1"/>
</dbReference>
<dbReference type="AlphaFoldDB" id="A0A379MTQ2"/>
<dbReference type="SUPFAM" id="SSF69593">
    <property type="entry name" value="Glycerol-3-phosphate (1)-acyltransferase"/>
    <property type="match status" value="1"/>
</dbReference>
<dbReference type="SMART" id="SM00563">
    <property type="entry name" value="PlsC"/>
    <property type="match status" value="1"/>
</dbReference>
<feature type="domain" description="Phospholipid/glycerol acyltransferase" evidence="1">
    <location>
        <begin position="79"/>
        <end position="195"/>
    </location>
</feature>
<dbReference type="InterPro" id="IPR045746">
    <property type="entry name" value="ACT14924-like_Acyltransf_dom"/>
</dbReference>
<reference evidence="2 3" key="1">
    <citation type="submission" date="2018-06" db="EMBL/GenBank/DDBJ databases">
        <authorList>
            <consortium name="Pathogen Informatics"/>
            <person name="Doyle S."/>
        </authorList>
    </citation>
    <scope>NUCLEOTIDE SEQUENCE [LARGE SCALE GENOMIC DNA]</scope>
    <source>
        <strain evidence="2 3">NCTC11190</strain>
    </source>
</reference>
<organism evidence="2 3">
    <name type="scientific">Rikenella microfusus</name>
    <dbReference type="NCBI Taxonomy" id="28139"/>
    <lineage>
        <taxon>Bacteria</taxon>
        <taxon>Pseudomonadati</taxon>
        <taxon>Bacteroidota</taxon>
        <taxon>Bacteroidia</taxon>
        <taxon>Bacteroidales</taxon>
        <taxon>Rikenellaceae</taxon>
        <taxon>Rikenella</taxon>
    </lineage>
</organism>
<accession>A0A379MTQ2</accession>
<dbReference type="Proteomes" id="UP000255233">
    <property type="component" value="Unassembled WGS sequence"/>
</dbReference>
<keyword evidence="3" id="KW-1185">Reference proteome</keyword>
<dbReference type="InterPro" id="IPR002123">
    <property type="entry name" value="Plipid/glycerol_acylTrfase"/>
</dbReference>
<dbReference type="EMBL" id="UGVL01000001">
    <property type="protein sequence ID" value="SUE35028.1"/>
    <property type="molecule type" value="Genomic_DNA"/>
</dbReference>
<dbReference type="OrthoDB" id="1113830at2"/>
<name>A0A379MTQ2_9BACT</name>
<protein>
    <recommendedName>
        <fullName evidence="1">Phospholipid/glycerol acyltransferase domain-containing protein</fullName>
    </recommendedName>
</protein>
<dbReference type="GO" id="GO:0016746">
    <property type="term" value="F:acyltransferase activity"/>
    <property type="evidence" value="ECO:0007669"/>
    <property type="project" value="InterPro"/>
</dbReference>
<evidence type="ECO:0000313" key="2">
    <source>
        <dbReference type="EMBL" id="SUE35028.1"/>
    </source>
</evidence>
<dbReference type="Pfam" id="PF19576">
    <property type="entry name" value="Acyltransf_2"/>
    <property type="match status" value="1"/>
</dbReference>
<evidence type="ECO:0000313" key="3">
    <source>
        <dbReference type="Proteomes" id="UP000255233"/>
    </source>
</evidence>
<proteinExistence type="predicted"/>
<sequence length="268" mass="30707">METIDIGRLLRAKNPQLARWMPGFVIRWVERLVRLRKINYVLAHYGDQPPMEFIRSTLEYIGVTYTVHGAEHIPQGRRAIFASNHPLGGLDGLMLAEAVAPHVPSVKLIVNDLLMNLEPLAPIFVPVNKYGAQSTDYARRLVEMYESDAAVVTFPAGLCSRLIRGRIADPPWRRNFVQKAWESGRLIIPVYIEGRNSMFFYRFERLRKALGIKLNLGTALLPKEMFDQKGKHLDIYIGEPVELTQEHTTKEWVEIIRAKAYAMKPSKK</sequence>
<gene>
    <name evidence="2" type="ORF">NCTC11190_02270</name>
</gene>
<evidence type="ECO:0000259" key="1">
    <source>
        <dbReference type="SMART" id="SM00563"/>
    </source>
</evidence>